<dbReference type="InterPro" id="IPR014718">
    <property type="entry name" value="GH-type_carb-bd"/>
</dbReference>
<feature type="chain" id="PRO_5015705784" evidence="4">
    <location>
        <begin position="25"/>
        <end position="772"/>
    </location>
</feature>
<dbReference type="InterPro" id="IPR008928">
    <property type="entry name" value="6-hairpin_glycosidase_sf"/>
</dbReference>
<dbReference type="FunFam" id="1.20.1050.60:FF:000001">
    <property type="entry name" value="Putative alpha-1,2-mannosidase"/>
    <property type="match status" value="1"/>
</dbReference>
<dbReference type="GO" id="GO:0006516">
    <property type="term" value="P:glycoprotein catabolic process"/>
    <property type="evidence" value="ECO:0007669"/>
    <property type="project" value="TreeGrafter"/>
</dbReference>
<dbReference type="SUPFAM" id="SSF48208">
    <property type="entry name" value="Six-hairpin glycosidases"/>
    <property type="match status" value="1"/>
</dbReference>
<evidence type="ECO:0000313" key="7">
    <source>
        <dbReference type="EMBL" id="PRY42948.1"/>
    </source>
</evidence>
<evidence type="ECO:0000256" key="4">
    <source>
        <dbReference type="SAM" id="SignalP"/>
    </source>
</evidence>
<dbReference type="GO" id="GO:0030246">
    <property type="term" value="F:carbohydrate binding"/>
    <property type="evidence" value="ECO:0007669"/>
    <property type="project" value="InterPro"/>
</dbReference>
<evidence type="ECO:0000256" key="3">
    <source>
        <dbReference type="ARBA" id="ARBA00022837"/>
    </source>
</evidence>
<dbReference type="PANTHER" id="PTHR12143:SF39">
    <property type="entry name" value="SECRETED PROTEIN"/>
    <property type="match status" value="1"/>
</dbReference>
<dbReference type="InterPro" id="IPR005887">
    <property type="entry name" value="GH92_a_mannosidase_put"/>
</dbReference>
<dbReference type="Gene3D" id="3.30.2080.10">
    <property type="entry name" value="GH92 mannosidase domain"/>
    <property type="match status" value="1"/>
</dbReference>
<evidence type="ECO:0000259" key="6">
    <source>
        <dbReference type="Pfam" id="PF17678"/>
    </source>
</evidence>
<keyword evidence="3" id="KW-0106">Calcium</keyword>
<organism evidence="7 8">
    <name type="scientific">Spirosoma oryzae</name>
    <dbReference type="NCBI Taxonomy" id="1469603"/>
    <lineage>
        <taxon>Bacteria</taxon>
        <taxon>Pseudomonadati</taxon>
        <taxon>Bacteroidota</taxon>
        <taxon>Cytophagia</taxon>
        <taxon>Cytophagales</taxon>
        <taxon>Cytophagaceae</taxon>
        <taxon>Spirosoma</taxon>
    </lineage>
</organism>
<evidence type="ECO:0000256" key="1">
    <source>
        <dbReference type="ARBA" id="ARBA00001913"/>
    </source>
</evidence>
<dbReference type="InterPro" id="IPR041371">
    <property type="entry name" value="GH92_N"/>
</dbReference>
<dbReference type="GO" id="GO:0005829">
    <property type="term" value="C:cytosol"/>
    <property type="evidence" value="ECO:0007669"/>
    <property type="project" value="TreeGrafter"/>
</dbReference>
<dbReference type="AlphaFoldDB" id="A0A2T0TBC7"/>
<evidence type="ECO:0000313" key="8">
    <source>
        <dbReference type="Proteomes" id="UP000238375"/>
    </source>
</evidence>
<reference evidence="7 8" key="1">
    <citation type="submission" date="2018-03" db="EMBL/GenBank/DDBJ databases">
        <title>Genomic Encyclopedia of Archaeal and Bacterial Type Strains, Phase II (KMG-II): from individual species to whole genera.</title>
        <authorList>
            <person name="Goeker M."/>
        </authorList>
    </citation>
    <scope>NUCLEOTIDE SEQUENCE [LARGE SCALE GENOMIC DNA]</scope>
    <source>
        <strain evidence="7 8">DSM 28354</strain>
    </source>
</reference>
<name>A0A2T0TBC7_9BACT</name>
<proteinExistence type="predicted"/>
<dbReference type="Pfam" id="PF07971">
    <property type="entry name" value="Glyco_hydro_92"/>
    <property type="match status" value="1"/>
</dbReference>
<accession>A0A2T0TBC7</accession>
<dbReference type="Pfam" id="PF17678">
    <property type="entry name" value="Glyco_hydro_92N"/>
    <property type="match status" value="1"/>
</dbReference>
<dbReference type="FunFam" id="3.30.2080.10:FF:000001">
    <property type="entry name" value="Alpha-1,2-mannosidase subfamily"/>
    <property type="match status" value="1"/>
</dbReference>
<dbReference type="EMBL" id="PVTE01000004">
    <property type="protein sequence ID" value="PRY42948.1"/>
    <property type="molecule type" value="Genomic_DNA"/>
</dbReference>
<sequence>MTFLSRFLLSGLALAGLYTAPDVAAQSANRVKQSANRTPASQGVTQYVDPFIGTGFHGHVFLGANVPFGAVQLGPTLLGPMGLADGWDWCSGYHNTDSLMIGFSHTHLSGTGIGDLGDVLIMPTTGPVHLTKGMPRNSQSGYASHFSHSNEIARPGYYRVKLDRYNIDAELTATERVGLHRYTFPKTSDAHILIDLEQGIGWDKSIDTKLEKVNDSTLVGYRLSKGWAADQRLYFAIVLSRPVANFALYNDQTAASGTSLTSAKTKGILSFTTKAGETVLLKVGISPVSSANALANIRAELPHWQFDQVRSNADASWNRELGKVQATSSDRARLTTFYTALYHTMIAPSIFNDHNGDYRGTDKKVYLKAPFTNLTTFSLWDTYRAANPLYTLLQPQRMGDMVNSMLAIYEQQGSLPIWPLMGNETNTMPGNSSLPIISDAILKGVPGIDANRAYAAMKASAMRDPRGLKFVRNLQFIPADSMVESVAQGLEYAIDDWAVAQVAKKLGKADDYAYFSKRAKAYQHYFDPTTKFMRGRVSETAWRTPFSPVESRHMKDDFAEGNAWQYTWLVPHDVEGLMTLMGGEQPFTKKLDSLFVVKAKMGAEASNDITGLIGQYAHGNEPSHHITYLYAYVGQPWKTADKVRYIMDSLYSARPDGLCGNEDVGQMSAWYVLSAMGFYPVNPANGAYVFGSPVFDAITLRLPDNKSFSINVRNNSARNRYIKTMTLNGKPYTRSYIRHQDLLNGGTLIIDMSDKPSSAWGTAPADRPKSIY</sequence>
<comment type="cofactor">
    <cofactor evidence="1">
        <name>Ca(2+)</name>
        <dbReference type="ChEBI" id="CHEBI:29108"/>
    </cofactor>
</comment>
<dbReference type="RefSeq" id="WP_106136820.1">
    <property type="nucleotide sequence ID" value="NZ_PVTE01000004.1"/>
</dbReference>
<dbReference type="PANTHER" id="PTHR12143">
    <property type="entry name" value="PEPTIDE N-GLYCANASE PNGASE -RELATED"/>
    <property type="match status" value="1"/>
</dbReference>
<dbReference type="Gene3D" id="1.20.1610.10">
    <property type="entry name" value="alpha-1,2-mannosidases domains"/>
    <property type="match status" value="1"/>
</dbReference>
<dbReference type="GO" id="GO:0000224">
    <property type="term" value="F:peptide-N4-(N-acetyl-beta-glucosaminyl)asparagine amidase activity"/>
    <property type="evidence" value="ECO:0007669"/>
    <property type="project" value="TreeGrafter"/>
</dbReference>
<dbReference type="GO" id="GO:0005975">
    <property type="term" value="P:carbohydrate metabolic process"/>
    <property type="evidence" value="ECO:0007669"/>
    <property type="project" value="InterPro"/>
</dbReference>
<dbReference type="InterPro" id="IPR050883">
    <property type="entry name" value="PNGase"/>
</dbReference>
<protein>
    <submittedName>
        <fullName evidence="7">Putative alpha-1,2-mannosidase</fullName>
    </submittedName>
</protein>
<feature type="domain" description="Glycosyl hydrolase family 92" evidence="5">
    <location>
        <begin position="292"/>
        <end position="753"/>
    </location>
</feature>
<dbReference type="OrthoDB" id="9804511at2"/>
<dbReference type="Proteomes" id="UP000238375">
    <property type="component" value="Unassembled WGS sequence"/>
</dbReference>
<evidence type="ECO:0000259" key="5">
    <source>
        <dbReference type="Pfam" id="PF07971"/>
    </source>
</evidence>
<comment type="caution">
    <text evidence="7">The sequence shown here is derived from an EMBL/GenBank/DDBJ whole genome shotgun (WGS) entry which is preliminary data.</text>
</comment>
<comment type="subunit">
    <text evidence="2">Monomer.</text>
</comment>
<dbReference type="Gene3D" id="1.20.1050.60">
    <property type="entry name" value="alpha-1,2-mannosidase"/>
    <property type="match status" value="1"/>
</dbReference>
<dbReference type="Gene3D" id="2.70.98.10">
    <property type="match status" value="1"/>
</dbReference>
<evidence type="ECO:0000256" key="2">
    <source>
        <dbReference type="ARBA" id="ARBA00011245"/>
    </source>
</evidence>
<feature type="domain" description="Glycosyl hydrolase family 92 N-terminal" evidence="6">
    <location>
        <begin position="47"/>
        <end position="286"/>
    </location>
</feature>
<feature type="signal peptide" evidence="4">
    <location>
        <begin position="1"/>
        <end position="24"/>
    </location>
</feature>
<gene>
    <name evidence="7" type="ORF">CLV58_10477</name>
</gene>
<dbReference type="InterPro" id="IPR012939">
    <property type="entry name" value="Glyco_hydro_92"/>
</dbReference>
<keyword evidence="4" id="KW-0732">Signal</keyword>
<dbReference type="NCBIfam" id="TIGR01180">
    <property type="entry name" value="aman2_put"/>
    <property type="match status" value="1"/>
</dbReference>
<keyword evidence="8" id="KW-1185">Reference proteome</keyword>